<feature type="compositionally biased region" description="Acidic residues" evidence="1">
    <location>
        <begin position="336"/>
        <end position="345"/>
    </location>
</feature>
<gene>
    <name evidence="2" type="ORF">C2E21_6571</name>
</gene>
<comment type="caution">
    <text evidence="2">The sequence shown here is derived from an EMBL/GenBank/DDBJ whole genome shotgun (WGS) entry which is preliminary data.</text>
</comment>
<proteinExistence type="predicted"/>
<dbReference type="OrthoDB" id="516958at2759"/>
<name>A0A2P6TJJ8_CHLSO</name>
<organism evidence="2 3">
    <name type="scientific">Chlorella sorokiniana</name>
    <name type="common">Freshwater green alga</name>
    <dbReference type="NCBI Taxonomy" id="3076"/>
    <lineage>
        <taxon>Eukaryota</taxon>
        <taxon>Viridiplantae</taxon>
        <taxon>Chlorophyta</taxon>
        <taxon>core chlorophytes</taxon>
        <taxon>Trebouxiophyceae</taxon>
        <taxon>Chlorellales</taxon>
        <taxon>Chlorellaceae</taxon>
        <taxon>Chlorella clade</taxon>
        <taxon>Chlorella</taxon>
    </lineage>
</organism>
<evidence type="ECO:0000313" key="2">
    <source>
        <dbReference type="EMBL" id="PRW44257.1"/>
    </source>
</evidence>
<dbReference type="AlphaFoldDB" id="A0A2P6TJJ8"/>
<feature type="compositionally biased region" description="Acidic residues" evidence="1">
    <location>
        <begin position="357"/>
        <end position="368"/>
    </location>
</feature>
<evidence type="ECO:0000313" key="3">
    <source>
        <dbReference type="Proteomes" id="UP000239899"/>
    </source>
</evidence>
<protein>
    <submittedName>
        <fullName evidence="2">Polysaccharide biosynthesis export</fullName>
    </submittedName>
</protein>
<accession>A0A2P6TJJ8</accession>
<dbReference type="Proteomes" id="UP000239899">
    <property type="component" value="Unassembled WGS sequence"/>
</dbReference>
<evidence type="ECO:0000256" key="1">
    <source>
        <dbReference type="SAM" id="MobiDB-lite"/>
    </source>
</evidence>
<feature type="region of interest" description="Disordered" evidence="1">
    <location>
        <begin position="1"/>
        <end position="31"/>
    </location>
</feature>
<dbReference type="EMBL" id="LHPG02000013">
    <property type="protein sequence ID" value="PRW44257.1"/>
    <property type="molecule type" value="Genomic_DNA"/>
</dbReference>
<feature type="region of interest" description="Disordered" evidence="1">
    <location>
        <begin position="246"/>
        <end position="289"/>
    </location>
</feature>
<keyword evidence="3" id="KW-1185">Reference proteome</keyword>
<sequence length="368" mass="40606">MTRPLEPTTAGGSTVLAHPRAPASGVPSHSSTAAATVQGLFGPTVYQKEPDEAGSATSLRLPFSDITPTIREQLKSLGFRCHHEERYWELGPRQFTTEKEQLLRTLLESGELPAGSPRSPAVTPTKRRLAPNGAAAFDAASDMQQPERQQLAEGEEAVIELHEGTASHVTLRRSADGSVVLQGAGLWNIRPMLERILHFTEVPTSAGTAACVGVGAPLPRWRSAWPLSEAEQAFVEAVLEHRKRSLRHASHDEREPIPPDAVVPPRFRPRGRDGLPMRGPFFAKRGPPHDIGRQFFSPVQREGGGSIIWADGSYPEEAEDPDQRRFNEWELRELEDREDWEEDVPAESREGDWGDAGGEEGVDQEFFD</sequence>
<feature type="region of interest" description="Disordered" evidence="1">
    <location>
        <begin position="336"/>
        <end position="368"/>
    </location>
</feature>
<reference evidence="2 3" key="1">
    <citation type="journal article" date="2018" name="Plant J.">
        <title>Genome sequences of Chlorella sorokiniana UTEX 1602 and Micractinium conductrix SAG 241.80: implications to maltose excretion by a green alga.</title>
        <authorList>
            <person name="Arriola M.B."/>
            <person name="Velmurugan N."/>
            <person name="Zhang Y."/>
            <person name="Plunkett M.H."/>
            <person name="Hondzo H."/>
            <person name="Barney B.M."/>
        </authorList>
    </citation>
    <scope>NUCLEOTIDE SEQUENCE [LARGE SCALE GENOMIC DNA]</scope>
    <source>
        <strain evidence="3">UTEX 1602</strain>
    </source>
</reference>